<protein>
    <submittedName>
        <fullName evidence="2">Uncharacterized protein</fullName>
    </submittedName>
</protein>
<name>A0A0M3IFH4_ASCLU</name>
<accession>A0A0M3IFH4</accession>
<keyword evidence="1" id="KW-1185">Reference proteome</keyword>
<proteinExistence type="predicted"/>
<sequence>MQMHATSSHKNFRLNRQCVLEFFVMCLKKSARNAS</sequence>
<organism evidence="1 2">
    <name type="scientific">Ascaris lumbricoides</name>
    <name type="common">Giant roundworm</name>
    <dbReference type="NCBI Taxonomy" id="6252"/>
    <lineage>
        <taxon>Eukaryota</taxon>
        <taxon>Metazoa</taxon>
        <taxon>Ecdysozoa</taxon>
        <taxon>Nematoda</taxon>
        <taxon>Chromadorea</taxon>
        <taxon>Rhabditida</taxon>
        <taxon>Spirurina</taxon>
        <taxon>Ascaridomorpha</taxon>
        <taxon>Ascaridoidea</taxon>
        <taxon>Ascarididae</taxon>
        <taxon>Ascaris</taxon>
    </lineage>
</organism>
<evidence type="ECO:0000313" key="1">
    <source>
        <dbReference type="Proteomes" id="UP000036681"/>
    </source>
</evidence>
<dbReference type="Proteomes" id="UP000036681">
    <property type="component" value="Unplaced"/>
</dbReference>
<evidence type="ECO:0000313" key="2">
    <source>
        <dbReference type="WBParaSite" id="ALUE_0001696501-mRNA-1"/>
    </source>
</evidence>
<dbReference type="WBParaSite" id="ALUE_0001696501-mRNA-1">
    <property type="protein sequence ID" value="ALUE_0001696501-mRNA-1"/>
    <property type="gene ID" value="ALUE_0001696501"/>
</dbReference>
<reference evidence="2" key="1">
    <citation type="submission" date="2017-02" db="UniProtKB">
        <authorList>
            <consortium name="WormBaseParasite"/>
        </authorList>
    </citation>
    <scope>IDENTIFICATION</scope>
</reference>
<dbReference type="AlphaFoldDB" id="A0A0M3IFH4"/>